<dbReference type="STRING" id="1157962.A0A250WPM6"/>
<comment type="caution">
    <text evidence="15">The sequence shown here is derived from an EMBL/GenBank/DDBJ whole genome shotgun (WGS) entry which is preliminary data.</text>
</comment>
<keyword evidence="7" id="KW-0547">Nucleotide-binding</keyword>
<dbReference type="GO" id="GO:0046872">
    <property type="term" value="F:metal ion binding"/>
    <property type="evidence" value="ECO:0007669"/>
    <property type="project" value="UniProtKB-KW"/>
</dbReference>
<dbReference type="PROSITE" id="PS01305">
    <property type="entry name" value="MOAA_NIFB_PQQE"/>
    <property type="match status" value="1"/>
</dbReference>
<dbReference type="SFLD" id="SFLDG01386">
    <property type="entry name" value="main_SPASM_domain-containing"/>
    <property type="match status" value="1"/>
</dbReference>
<gene>
    <name evidence="15" type="ORF">CEUSTIGMA_g105.t1</name>
</gene>
<dbReference type="Gene3D" id="3.20.20.70">
    <property type="entry name" value="Aldolase class I"/>
    <property type="match status" value="1"/>
</dbReference>
<evidence type="ECO:0000256" key="2">
    <source>
        <dbReference type="ARBA" id="ARBA00005046"/>
    </source>
</evidence>
<evidence type="ECO:0000256" key="8">
    <source>
        <dbReference type="ARBA" id="ARBA00023004"/>
    </source>
</evidence>
<comment type="cofactor">
    <cofactor evidence="1">
        <name>[4Fe-4S] cluster</name>
        <dbReference type="ChEBI" id="CHEBI:49883"/>
    </cofactor>
</comment>
<dbReference type="CDD" id="cd01335">
    <property type="entry name" value="Radical_SAM"/>
    <property type="match status" value="1"/>
</dbReference>
<evidence type="ECO:0000256" key="6">
    <source>
        <dbReference type="ARBA" id="ARBA00022723"/>
    </source>
</evidence>
<dbReference type="InterPro" id="IPR000385">
    <property type="entry name" value="MoaA_NifB_PqqE_Fe-S-bd_CS"/>
</dbReference>
<evidence type="ECO:0000256" key="3">
    <source>
        <dbReference type="ARBA" id="ARBA00012167"/>
    </source>
</evidence>
<dbReference type="GO" id="GO:0061799">
    <property type="term" value="F:cyclic pyranopterin monophosphate synthase activity"/>
    <property type="evidence" value="ECO:0007669"/>
    <property type="project" value="TreeGrafter"/>
</dbReference>
<dbReference type="GO" id="GO:0061798">
    <property type="term" value="F:GTP 3',8'-cyclase activity"/>
    <property type="evidence" value="ECO:0007669"/>
    <property type="project" value="UniProtKB-EC"/>
</dbReference>
<proteinExistence type="predicted"/>
<name>A0A250WPM6_9CHLO</name>
<dbReference type="SFLD" id="SFLDS00029">
    <property type="entry name" value="Radical_SAM"/>
    <property type="match status" value="1"/>
</dbReference>
<evidence type="ECO:0000256" key="13">
    <source>
        <dbReference type="ARBA" id="ARBA00048697"/>
    </source>
</evidence>
<dbReference type="InterPro" id="IPR013785">
    <property type="entry name" value="Aldolase_TIM"/>
</dbReference>
<dbReference type="EMBL" id="BEGY01000001">
    <property type="protein sequence ID" value="GAX72649.1"/>
    <property type="molecule type" value="Genomic_DNA"/>
</dbReference>
<dbReference type="SFLD" id="SFLDG01067">
    <property type="entry name" value="SPASM/twitch_domain_containing"/>
    <property type="match status" value="1"/>
</dbReference>
<dbReference type="CDD" id="cd21117">
    <property type="entry name" value="Twitch_MoaA"/>
    <property type="match status" value="1"/>
</dbReference>
<dbReference type="SMART" id="SM00729">
    <property type="entry name" value="Elp3"/>
    <property type="match status" value="1"/>
</dbReference>
<dbReference type="InterPro" id="IPR006638">
    <property type="entry name" value="Elp3/MiaA/NifB-like_rSAM"/>
</dbReference>
<dbReference type="Pfam" id="PF04055">
    <property type="entry name" value="Radical_SAM"/>
    <property type="match status" value="1"/>
</dbReference>
<keyword evidence="4" id="KW-0004">4Fe-4S</keyword>
<dbReference type="SFLD" id="SFLDG01383">
    <property type="entry name" value="cyclic_pyranopterin_phosphate"/>
    <property type="match status" value="1"/>
</dbReference>
<dbReference type="PROSITE" id="PS51918">
    <property type="entry name" value="RADICAL_SAM"/>
    <property type="match status" value="1"/>
</dbReference>
<dbReference type="OrthoDB" id="429626at2759"/>
<evidence type="ECO:0000256" key="11">
    <source>
        <dbReference type="ARBA" id="ARBA00023150"/>
    </source>
</evidence>
<sequence length="473" mass="52349">MLSAHALNVLHCGRQGFPRLLLSRWFNSSHDLICDTSDKGGSPTNVQKRKLDIEGTPMFSSINNCCAQDATNSTHKNLESGSHFHGATVFRPEAPAPPHTGTTMDWRDMLHIARKEHAQGLKNDVLTDQFSRRHTYLRISLTERCNLRCVYCMPPEGVQLTPGGSLLSTSELLRLASLFVEAGVNKIRLTGGEPTVRPDLIELCRHLSMLSGLKTLAMTSNGIKLERQLPELKAAGLNALNISLDTLKAERFEVLTRRKGHDRVIKSIATAVNLGYNPVKVNVVVMRGVNDDEISDFVMLTKDRPINVRFIEYMPFDGNIWRDTKMVTYKEMLERVEQSISRTYSQRKASEECSSSGNTHLPKILMNRLTDPKGEVAKNFKIEGFQGTVSFVTSMTSLFCGDCNRLRLLADGSLKVCLFGANEVSLRDAMRGGASDSDIRLIIGAAVQKKKASHAGMFEIAATANRPMITIGG</sequence>
<protein>
    <recommendedName>
        <fullName evidence="3">GTP 3',8-cyclase</fullName>
        <ecNumber evidence="3">4.1.99.22</ecNumber>
    </recommendedName>
</protein>
<dbReference type="InterPro" id="IPR010505">
    <property type="entry name" value="MoaA_twitch"/>
</dbReference>
<dbReference type="Proteomes" id="UP000232323">
    <property type="component" value="Unassembled WGS sequence"/>
</dbReference>
<keyword evidence="10" id="KW-0342">GTP-binding</keyword>
<reference evidence="15 16" key="1">
    <citation type="submission" date="2017-08" db="EMBL/GenBank/DDBJ databases">
        <title>Acidophilic green algal genome provides insights into adaptation to an acidic environment.</title>
        <authorList>
            <person name="Hirooka S."/>
            <person name="Hirose Y."/>
            <person name="Kanesaki Y."/>
            <person name="Higuchi S."/>
            <person name="Fujiwara T."/>
            <person name="Onuma R."/>
            <person name="Era A."/>
            <person name="Ohbayashi R."/>
            <person name="Uzuka A."/>
            <person name="Nozaki H."/>
            <person name="Yoshikawa H."/>
            <person name="Miyagishima S.Y."/>
        </authorList>
    </citation>
    <scope>NUCLEOTIDE SEQUENCE [LARGE SCALE GENOMIC DNA]</scope>
    <source>
        <strain evidence="15 16">NIES-2499</strain>
    </source>
</reference>
<keyword evidence="12" id="KW-0456">Lyase</keyword>
<dbReference type="PANTHER" id="PTHR22960:SF0">
    <property type="entry name" value="MOLYBDENUM COFACTOR BIOSYNTHESIS PROTEIN 1"/>
    <property type="match status" value="1"/>
</dbReference>
<keyword evidence="6" id="KW-0479">Metal-binding</keyword>
<evidence type="ECO:0000256" key="9">
    <source>
        <dbReference type="ARBA" id="ARBA00023014"/>
    </source>
</evidence>
<keyword evidence="8" id="KW-0408">Iron</keyword>
<comment type="catalytic activity">
    <reaction evidence="13">
        <text>GTP + AH2 + S-adenosyl-L-methionine = (8S)-3',8-cyclo-7,8-dihydroguanosine 5'-triphosphate + 5'-deoxyadenosine + L-methionine + A + H(+)</text>
        <dbReference type="Rhea" id="RHEA:49576"/>
        <dbReference type="ChEBI" id="CHEBI:13193"/>
        <dbReference type="ChEBI" id="CHEBI:15378"/>
        <dbReference type="ChEBI" id="CHEBI:17319"/>
        <dbReference type="ChEBI" id="CHEBI:17499"/>
        <dbReference type="ChEBI" id="CHEBI:37565"/>
        <dbReference type="ChEBI" id="CHEBI:57844"/>
        <dbReference type="ChEBI" id="CHEBI:59789"/>
        <dbReference type="ChEBI" id="CHEBI:131766"/>
        <dbReference type="EC" id="4.1.99.22"/>
    </reaction>
</comment>
<keyword evidence="5" id="KW-0949">S-adenosyl-L-methionine</keyword>
<keyword evidence="11" id="KW-0501">Molybdenum cofactor biosynthesis</keyword>
<dbReference type="InterPro" id="IPR040064">
    <property type="entry name" value="MoaA-like"/>
</dbReference>
<dbReference type="InterPro" id="IPR007197">
    <property type="entry name" value="rSAM"/>
</dbReference>
<dbReference type="UniPathway" id="UPA00344"/>
<keyword evidence="9" id="KW-0411">Iron-sulfur</keyword>
<evidence type="ECO:0000256" key="5">
    <source>
        <dbReference type="ARBA" id="ARBA00022691"/>
    </source>
</evidence>
<dbReference type="SUPFAM" id="SSF102114">
    <property type="entry name" value="Radical SAM enzymes"/>
    <property type="match status" value="1"/>
</dbReference>
<evidence type="ECO:0000256" key="1">
    <source>
        <dbReference type="ARBA" id="ARBA00001966"/>
    </source>
</evidence>
<dbReference type="GO" id="GO:0051539">
    <property type="term" value="F:4 iron, 4 sulfur cluster binding"/>
    <property type="evidence" value="ECO:0007669"/>
    <property type="project" value="UniProtKB-KW"/>
</dbReference>
<feature type="domain" description="Radical SAM core" evidence="14">
    <location>
        <begin position="129"/>
        <end position="347"/>
    </location>
</feature>
<dbReference type="AlphaFoldDB" id="A0A250WPM6"/>
<keyword evidence="16" id="KW-1185">Reference proteome</keyword>
<evidence type="ECO:0000256" key="10">
    <source>
        <dbReference type="ARBA" id="ARBA00023134"/>
    </source>
</evidence>
<evidence type="ECO:0000313" key="15">
    <source>
        <dbReference type="EMBL" id="GAX72649.1"/>
    </source>
</evidence>
<comment type="pathway">
    <text evidence="2">Cofactor biosynthesis; molybdopterin biosynthesis.</text>
</comment>
<dbReference type="InterPro" id="IPR058240">
    <property type="entry name" value="rSAM_sf"/>
</dbReference>
<dbReference type="PANTHER" id="PTHR22960">
    <property type="entry name" value="MOLYBDOPTERIN COFACTOR SYNTHESIS PROTEIN A"/>
    <property type="match status" value="1"/>
</dbReference>
<evidence type="ECO:0000313" key="16">
    <source>
        <dbReference type="Proteomes" id="UP000232323"/>
    </source>
</evidence>
<organism evidence="15 16">
    <name type="scientific">Chlamydomonas eustigma</name>
    <dbReference type="NCBI Taxonomy" id="1157962"/>
    <lineage>
        <taxon>Eukaryota</taxon>
        <taxon>Viridiplantae</taxon>
        <taxon>Chlorophyta</taxon>
        <taxon>core chlorophytes</taxon>
        <taxon>Chlorophyceae</taxon>
        <taxon>CS clade</taxon>
        <taxon>Chlamydomonadales</taxon>
        <taxon>Chlamydomonadaceae</taxon>
        <taxon>Chlamydomonas</taxon>
    </lineage>
</organism>
<dbReference type="InterPro" id="IPR050105">
    <property type="entry name" value="MoCo_biosynth_MoaA/MoaC"/>
</dbReference>
<dbReference type="EC" id="4.1.99.22" evidence="3"/>
<dbReference type="GO" id="GO:0006777">
    <property type="term" value="P:Mo-molybdopterin cofactor biosynthetic process"/>
    <property type="evidence" value="ECO:0007669"/>
    <property type="project" value="UniProtKB-KW"/>
</dbReference>
<evidence type="ECO:0000259" key="14">
    <source>
        <dbReference type="PROSITE" id="PS51918"/>
    </source>
</evidence>
<dbReference type="GO" id="GO:0005525">
    <property type="term" value="F:GTP binding"/>
    <property type="evidence" value="ECO:0007669"/>
    <property type="project" value="UniProtKB-KW"/>
</dbReference>
<evidence type="ECO:0000256" key="7">
    <source>
        <dbReference type="ARBA" id="ARBA00022741"/>
    </source>
</evidence>
<evidence type="ECO:0000256" key="4">
    <source>
        <dbReference type="ARBA" id="ARBA00022485"/>
    </source>
</evidence>
<accession>A0A250WPM6</accession>
<evidence type="ECO:0000256" key="12">
    <source>
        <dbReference type="ARBA" id="ARBA00023239"/>
    </source>
</evidence>
<dbReference type="Pfam" id="PF06463">
    <property type="entry name" value="Mob_synth_C"/>
    <property type="match status" value="1"/>
</dbReference>